<comment type="similarity">
    <text evidence="1">Belongs to the TrhO family.</text>
</comment>
<dbReference type="PROSITE" id="PS50206">
    <property type="entry name" value="RHODANESE_3"/>
    <property type="match status" value="1"/>
</dbReference>
<keyword evidence="1" id="KW-0819">tRNA processing</keyword>
<comment type="function">
    <text evidence="1">Catalyzes oxygen-dependent 5-hydroxyuridine (ho5U) modification at position 34 in tRNAs.</text>
</comment>
<comment type="catalytic activity">
    <reaction evidence="1">
        <text>uridine(34) in tRNA + AH2 + O2 = 5-hydroxyuridine(34) in tRNA + A + H2O</text>
        <dbReference type="Rhea" id="RHEA:64224"/>
        <dbReference type="Rhea" id="RHEA-COMP:11727"/>
        <dbReference type="Rhea" id="RHEA-COMP:13381"/>
        <dbReference type="ChEBI" id="CHEBI:13193"/>
        <dbReference type="ChEBI" id="CHEBI:15377"/>
        <dbReference type="ChEBI" id="CHEBI:15379"/>
        <dbReference type="ChEBI" id="CHEBI:17499"/>
        <dbReference type="ChEBI" id="CHEBI:65315"/>
        <dbReference type="ChEBI" id="CHEBI:136877"/>
    </reaction>
</comment>
<dbReference type="Proteomes" id="UP000440304">
    <property type="component" value="Unassembled WGS sequence"/>
</dbReference>
<dbReference type="InterPro" id="IPR040503">
    <property type="entry name" value="TRHO_N"/>
</dbReference>
<feature type="domain" description="Rhodanese" evidence="2">
    <location>
        <begin position="133"/>
        <end position="227"/>
    </location>
</feature>
<keyword evidence="1" id="KW-0560">Oxidoreductase</keyword>
<evidence type="ECO:0000313" key="3">
    <source>
        <dbReference type="EMBL" id="MXN99788.1"/>
    </source>
</evidence>
<dbReference type="PANTHER" id="PTHR43268">
    <property type="entry name" value="THIOSULFATE SULFURTRANSFERASE/RHODANESE-LIKE DOMAIN-CONTAINING PROTEIN 2"/>
    <property type="match status" value="1"/>
</dbReference>
<dbReference type="EMBL" id="WUML01000003">
    <property type="protein sequence ID" value="MXN99788.1"/>
    <property type="molecule type" value="Genomic_DNA"/>
</dbReference>
<dbReference type="InterPro" id="IPR001763">
    <property type="entry name" value="Rhodanese-like_dom"/>
</dbReference>
<dbReference type="Gene3D" id="3.40.250.10">
    <property type="entry name" value="Rhodanese-like domain"/>
    <property type="match status" value="1"/>
</dbReference>
<proteinExistence type="inferred from homology"/>
<accession>A0A6N8TA01</accession>
<dbReference type="HAMAP" id="MF_00469">
    <property type="entry name" value="TrhO"/>
    <property type="match status" value="1"/>
</dbReference>
<dbReference type="InterPro" id="IPR036873">
    <property type="entry name" value="Rhodanese-like_dom_sf"/>
</dbReference>
<gene>
    <name evidence="1" type="primary">trhO</name>
    <name evidence="3" type="ORF">GR156_05705</name>
</gene>
<evidence type="ECO:0000256" key="1">
    <source>
        <dbReference type="HAMAP-Rule" id="MF_00469"/>
    </source>
</evidence>
<dbReference type="CDD" id="cd01518">
    <property type="entry name" value="RHOD_YceA"/>
    <property type="match status" value="1"/>
</dbReference>
<dbReference type="RefSeq" id="WP_160785346.1">
    <property type="nucleotide sequence ID" value="NZ_CP086610.1"/>
</dbReference>
<dbReference type="NCBIfam" id="NF001136">
    <property type="entry name" value="PRK00142.1-4"/>
    <property type="match status" value="1"/>
</dbReference>
<dbReference type="SMART" id="SM00450">
    <property type="entry name" value="RHOD"/>
    <property type="match status" value="1"/>
</dbReference>
<dbReference type="Pfam" id="PF17773">
    <property type="entry name" value="UPF0176_N"/>
    <property type="match status" value="1"/>
</dbReference>
<organism evidence="3 4">
    <name type="scientific">Shinella zoogloeoides</name>
    <name type="common">Crabtreella saccharophila</name>
    <dbReference type="NCBI Taxonomy" id="352475"/>
    <lineage>
        <taxon>Bacteria</taxon>
        <taxon>Pseudomonadati</taxon>
        <taxon>Pseudomonadota</taxon>
        <taxon>Alphaproteobacteria</taxon>
        <taxon>Hyphomicrobiales</taxon>
        <taxon>Rhizobiaceae</taxon>
        <taxon>Shinella</taxon>
    </lineage>
</organism>
<dbReference type="GO" id="GO:0006400">
    <property type="term" value="P:tRNA modification"/>
    <property type="evidence" value="ECO:0007669"/>
    <property type="project" value="UniProtKB-UniRule"/>
</dbReference>
<dbReference type="AlphaFoldDB" id="A0A6N8TA01"/>
<sequence length="312" mass="35475">MTNTFSTPDETDGFLVAALYHFVSVPHFAELRAPLQSLCEEYDVRGTLLLAHEGINGTIAGPADGIRTVLSFLRRQPEFATLEHKESWASEMPFLRMKVRLKKEIVTMGVEDIDPNRSVGTYVAPEDWNALITDPGTILIDTRNDYETAIGMFKGAVDPNTKTFREFPDWVRQNTGLHNKPKIAMYCTGGIRCEKATAFMKEQGFDEVYHLKGGILKYLEEVPPEESLWEGACFVFDERVSVLHGLEEGEHKLCRACRHPLTAEEITSPLYEAGVSCPHCHGERSEEDRMRFRQRQKQMDLARERGERHLGK</sequence>
<evidence type="ECO:0000313" key="4">
    <source>
        <dbReference type="Proteomes" id="UP000440304"/>
    </source>
</evidence>
<dbReference type="InterPro" id="IPR020936">
    <property type="entry name" value="TrhO"/>
</dbReference>
<dbReference type="GO" id="GO:0016740">
    <property type="term" value="F:transferase activity"/>
    <property type="evidence" value="ECO:0007669"/>
    <property type="project" value="UniProtKB-KW"/>
</dbReference>
<dbReference type="Gene3D" id="3.30.70.100">
    <property type="match status" value="1"/>
</dbReference>
<dbReference type="EC" id="1.14.-.-" evidence="1"/>
<keyword evidence="3" id="KW-0808">Transferase</keyword>
<dbReference type="OrthoDB" id="9778326at2"/>
<comment type="caution">
    <text evidence="3">The sequence shown here is derived from an EMBL/GenBank/DDBJ whole genome shotgun (WGS) entry which is preliminary data.</text>
</comment>
<dbReference type="GO" id="GO:0016705">
    <property type="term" value="F:oxidoreductase activity, acting on paired donors, with incorporation or reduction of molecular oxygen"/>
    <property type="evidence" value="ECO:0007669"/>
    <property type="project" value="UniProtKB-UniRule"/>
</dbReference>
<evidence type="ECO:0000259" key="2">
    <source>
        <dbReference type="PROSITE" id="PS50206"/>
    </source>
</evidence>
<dbReference type="Pfam" id="PF00581">
    <property type="entry name" value="Rhodanese"/>
    <property type="match status" value="1"/>
</dbReference>
<dbReference type="SUPFAM" id="SSF52821">
    <property type="entry name" value="Rhodanese/Cell cycle control phosphatase"/>
    <property type="match status" value="1"/>
</dbReference>
<reference evidence="3 4" key="1">
    <citation type="submission" date="2019-12" db="EMBL/GenBank/DDBJ databases">
        <title>Shinella granuli gen. nov., sp. nov., and proposal of the reclassification of Zoogloea ramigera ATCC 19623 as Shinella zoogloeoides sp. nov.</title>
        <authorList>
            <person name="Gao J."/>
        </authorList>
    </citation>
    <scope>NUCLEOTIDE SEQUENCE [LARGE SCALE GENOMIC DNA]</scope>
    <source>
        <strain evidence="3 4">DSM 287</strain>
    </source>
</reference>
<dbReference type="PANTHER" id="PTHR43268:SF3">
    <property type="entry name" value="RHODANESE-LIKE DOMAIN-CONTAINING PROTEIN 7-RELATED"/>
    <property type="match status" value="1"/>
</dbReference>
<protein>
    <recommendedName>
        <fullName evidence="1">tRNA uridine(34) hydroxylase</fullName>
        <ecNumber evidence="1">1.14.-.-</ecNumber>
    </recommendedName>
    <alternativeName>
        <fullName evidence="1">tRNA hydroxylation protein O</fullName>
    </alternativeName>
</protein>
<name>A0A6N8TA01_SHIZO</name>